<dbReference type="SUPFAM" id="SSF50985">
    <property type="entry name" value="RCC1/BLIP-II"/>
    <property type="match status" value="1"/>
</dbReference>
<feature type="region of interest" description="Disordered" evidence="3">
    <location>
        <begin position="1"/>
        <end position="97"/>
    </location>
</feature>
<evidence type="ECO:0000313" key="4">
    <source>
        <dbReference type="EMBL" id="PHJ17666.1"/>
    </source>
</evidence>
<dbReference type="PROSITE" id="PS50012">
    <property type="entry name" value="RCC1_3"/>
    <property type="match status" value="1"/>
</dbReference>
<evidence type="ECO:0000256" key="2">
    <source>
        <dbReference type="PROSITE-ProRule" id="PRU00235"/>
    </source>
</evidence>
<feature type="non-terminal residue" evidence="4">
    <location>
        <position position="253"/>
    </location>
</feature>
<dbReference type="OrthoDB" id="5370059at2759"/>
<name>A0A2C6KMP9_9APIC</name>
<feature type="non-terminal residue" evidence="4">
    <location>
        <position position="1"/>
    </location>
</feature>
<protein>
    <submittedName>
        <fullName evidence="4">Regulator of chromosome condensation repeat-containing protein</fullName>
    </submittedName>
</protein>
<dbReference type="InterPro" id="IPR000408">
    <property type="entry name" value="Reg_chr_condens"/>
</dbReference>
<reference evidence="4 5" key="1">
    <citation type="journal article" date="2017" name="Int. J. Parasitol.">
        <title>The genome of the protozoan parasite Cystoisospora suis and a reverse vaccinology approach to identify vaccine candidates.</title>
        <authorList>
            <person name="Palmieri N."/>
            <person name="Shrestha A."/>
            <person name="Ruttkowski B."/>
            <person name="Beck T."/>
            <person name="Vogl C."/>
            <person name="Tomley F."/>
            <person name="Blake D.P."/>
            <person name="Joachim A."/>
        </authorList>
    </citation>
    <scope>NUCLEOTIDE SEQUENCE [LARGE SCALE GENOMIC DNA]</scope>
    <source>
        <strain evidence="4 5">Wien I</strain>
    </source>
</reference>
<evidence type="ECO:0000256" key="1">
    <source>
        <dbReference type="ARBA" id="ARBA00022737"/>
    </source>
</evidence>
<dbReference type="PANTHER" id="PTHR22872:SF2">
    <property type="entry name" value="INHIBITOR OF BRUTON TYROSINE KINASE"/>
    <property type="match status" value="1"/>
</dbReference>
<dbReference type="Gene3D" id="2.130.10.30">
    <property type="entry name" value="Regulator of chromosome condensation 1/beta-lactamase-inhibitor protein II"/>
    <property type="match status" value="1"/>
</dbReference>
<feature type="compositionally biased region" description="Low complexity" evidence="3">
    <location>
        <begin position="51"/>
        <end position="97"/>
    </location>
</feature>
<dbReference type="GeneID" id="94431849"/>
<organism evidence="4 5">
    <name type="scientific">Cystoisospora suis</name>
    <dbReference type="NCBI Taxonomy" id="483139"/>
    <lineage>
        <taxon>Eukaryota</taxon>
        <taxon>Sar</taxon>
        <taxon>Alveolata</taxon>
        <taxon>Apicomplexa</taxon>
        <taxon>Conoidasida</taxon>
        <taxon>Coccidia</taxon>
        <taxon>Eucoccidiorida</taxon>
        <taxon>Eimeriorina</taxon>
        <taxon>Sarcocystidae</taxon>
        <taxon>Cystoisospora</taxon>
    </lineage>
</organism>
<keyword evidence="5" id="KW-1185">Reference proteome</keyword>
<dbReference type="Pfam" id="PF00415">
    <property type="entry name" value="RCC1"/>
    <property type="match status" value="1"/>
</dbReference>
<proteinExistence type="predicted"/>
<dbReference type="Proteomes" id="UP000221165">
    <property type="component" value="Unassembled WGS sequence"/>
</dbReference>
<feature type="compositionally biased region" description="Low complexity" evidence="3">
    <location>
        <begin position="16"/>
        <end position="40"/>
    </location>
</feature>
<dbReference type="VEuPathDB" id="ToxoDB:CSUI_008509"/>
<dbReference type="EMBL" id="MIGC01004775">
    <property type="protein sequence ID" value="PHJ17666.1"/>
    <property type="molecule type" value="Genomic_DNA"/>
</dbReference>
<dbReference type="PRINTS" id="PR00633">
    <property type="entry name" value="RCCNDNSATION"/>
</dbReference>
<evidence type="ECO:0000256" key="3">
    <source>
        <dbReference type="SAM" id="MobiDB-lite"/>
    </source>
</evidence>
<gene>
    <name evidence="4" type="ORF">CSUI_008509</name>
</gene>
<evidence type="ECO:0000313" key="5">
    <source>
        <dbReference type="Proteomes" id="UP000221165"/>
    </source>
</evidence>
<dbReference type="InterPro" id="IPR051625">
    <property type="entry name" value="Signaling_Regulatory_Domain"/>
</dbReference>
<dbReference type="InterPro" id="IPR009091">
    <property type="entry name" value="RCC1/BLIP-II"/>
</dbReference>
<comment type="caution">
    <text evidence="4">The sequence shown here is derived from an EMBL/GenBank/DDBJ whole genome shotgun (WGS) entry which is preliminary data.</text>
</comment>
<accession>A0A2C6KMP9</accession>
<feature type="repeat" description="RCC1" evidence="2">
    <location>
        <begin position="147"/>
        <end position="198"/>
    </location>
</feature>
<dbReference type="RefSeq" id="XP_067919384.1">
    <property type="nucleotide sequence ID" value="XM_068068638.1"/>
</dbReference>
<dbReference type="AlphaFoldDB" id="A0A2C6KMP9"/>
<sequence>PPSPPSASGVGGNLRTSSSSTSTSASSTHPSSPSLSSSSPSPLPLNNGGRSSSSSPPGPLPSSSATSSSSSPTSPSPPSSSSSASSPTLPASSSSSSSSSLAAFSASSAVSSLDGFFPPRLVESLKGINVSSVSAAGQHIAIISQNGDLYTWGRGGEGQLGTGERKDLSVPRCVRALQGKCVQAVSCAKEHTVCCTQDGSAYAWGCALNGRLGLHGLSIPSSSGLSFSSDVSSSGAAGGSARTEPLVSECVVC</sequence>
<dbReference type="PANTHER" id="PTHR22872">
    <property type="entry name" value="BTK-BINDING PROTEIN-RELATED"/>
    <property type="match status" value="1"/>
</dbReference>
<keyword evidence="1" id="KW-0677">Repeat</keyword>